<gene>
    <name evidence="1" type="ORF">FCULG_00007310</name>
</gene>
<keyword evidence="2" id="KW-1185">Reference proteome</keyword>
<protein>
    <submittedName>
        <fullName evidence="1">Uncharacterized protein</fullName>
    </submittedName>
</protein>
<proteinExistence type="predicted"/>
<evidence type="ECO:0000313" key="1">
    <source>
        <dbReference type="EMBL" id="PTD10554.1"/>
    </source>
</evidence>
<sequence>MQEQIMHLAYSYWETESFVRLPSKGDIGSLARLSLFVSDTIIDPPHCYPSNAVVPLQFFHLSISIGDAGKHGFYNLAQSPIPNMAQRLRNRPS</sequence>
<reference evidence="1 2" key="1">
    <citation type="submission" date="2018-02" db="EMBL/GenBank/DDBJ databases">
        <title>Fusarium culmorum secondary metabolites in fungal-bacterial-plant interactions.</title>
        <authorList>
            <person name="Schmidt R."/>
        </authorList>
    </citation>
    <scope>NUCLEOTIDE SEQUENCE [LARGE SCALE GENOMIC DNA]</scope>
    <source>
        <strain evidence="1 2">PV</strain>
    </source>
</reference>
<name>A0A2T4H408_FUSCU</name>
<evidence type="ECO:0000313" key="2">
    <source>
        <dbReference type="Proteomes" id="UP000241587"/>
    </source>
</evidence>
<dbReference type="Proteomes" id="UP000241587">
    <property type="component" value="Unassembled WGS sequence"/>
</dbReference>
<accession>A0A2T4H408</accession>
<comment type="caution">
    <text evidence="1">The sequence shown here is derived from an EMBL/GenBank/DDBJ whole genome shotgun (WGS) entry which is preliminary data.</text>
</comment>
<dbReference type="EMBL" id="PVEM01000003">
    <property type="protein sequence ID" value="PTD10554.1"/>
    <property type="molecule type" value="Genomic_DNA"/>
</dbReference>
<organism evidence="1 2">
    <name type="scientific">Fusarium culmorum</name>
    <dbReference type="NCBI Taxonomy" id="5516"/>
    <lineage>
        <taxon>Eukaryota</taxon>
        <taxon>Fungi</taxon>
        <taxon>Dikarya</taxon>
        <taxon>Ascomycota</taxon>
        <taxon>Pezizomycotina</taxon>
        <taxon>Sordariomycetes</taxon>
        <taxon>Hypocreomycetidae</taxon>
        <taxon>Hypocreales</taxon>
        <taxon>Nectriaceae</taxon>
        <taxon>Fusarium</taxon>
    </lineage>
</organism>
<dbReference type="AlphaFoldDB" id="A0A2T4H408"/>